<name>A0AAP0B7G4_9ASPA</name>
<sequence length="188" mass="21920">MVETCYTSSITVVGSVKMEKPKDKWDEADKLRCKNNAKAMNALFRAFDRTEFNHICACDTAYDIWNLLEVTHEGTSQVNDSKLFQLESEFEKFKMEVDEDVDSMYTRFNKIVNDSRILGKSFSNGDLVRKILRSLPLKFNPKVTPISESHDLKSLQIENLIGNLKTHEVELRIQNKSITWNQERKLWH</sequence>
<accession>A0AAP0B7G4</accession>
<keyword evidence="2" id="KW-1185">Reference proteome</keyword>
<organism evidence="1 2">
    <name type="scientific">Platanthera zijinensis</name>
    <dbReference type="NCBI Taxonomy" id="2320716"/>
    <lineage>
        <taxon>Eukaryota</taxon>
        <taxon>Viridiplantae</taxon>
        <taxon>Streptophyta</taxon>
        <taxon>Embryophyta</taxon>
        <taxon>Tracheophyta</taxon>
        <taxon>Spermatophyta</taxon>
        <taxon>Magnoliopsida</taxon>
        <taxon>Liliopsida</taxon>
        <taxon>Asparagales</taxon>
        <taxon>Orchidaceae</taxon>
        <taxon>Orchidoideae</taxon>
        <taxon>Orchideae</taxon>
        <taxon>Orchidinae</taxon>
        <taxon>Platanthera</taxon>
    </lineage>
</organism>
<protein>
    <recommendedName>
        <fullName evidence="3">UBN2 domain-containing protein</fullName>
    </recommendedName>
</protein>
<dbReference type="AlphaFoldDB" id="A0AAP0B7G4"/>
<dbReference type="PANTHER" id="PTHR34676:SF8">
    <property type="entry name" value="TRANSMEMBRANE PROTEIN"/>
    <property type="match status" value="1"/>
</dbReference>
<evidence type="ECO:0000313" key="2">
    <source>
        <dbReference type="Proteomes" id="UP001418222"/>
    </source>
</evidence>
<dbReference type="PANTHER" id="PTHR34676">
    <property type="entry name" value="DUF4219 DOMAIN-CONTAINING PROTEIN-RELATED"/>
    <property type="match status" value="1"/>
</dbReference>
<gene>
    <name evidence="1" type="ORF">KSP39_PZI016435</name>
</gene>
<dbReference type="EMBL" id="JBBWWQ010000014">
    <property type="protein sequence ID" value="KAK8930882.1"/>
    <property type="molecule type" value="Genomic_DNA"/>
</dbReference>
<reference evidence="1 2" key="1">
    <citation type="journal article" date="2022" name="Nat. Plants">
        <title>Genomes of leafy and leafless Platanthera orchids illuminate the evolution of mycoheterotrophy.</title>
        <authorList>
            <person name="Li M.H."/>
            <person name="Liu K.W."/>
            <person name="Li Z."/>
            <person name="Lu H.C."/>
            <person name="Ye Q.L."/>
            <person name="Zhang D."/>
            <person name="Wang J.Y."/>
            <person name="Li Y.F."/>
            <person name="Zhong Z.M."/>
            <person name="Liu X."/>
            <person name="Yu X."/>
            <person name="Liu D.K."/>
            <person name="Tu X.D."/>
            <person name="Liu B."/>
            <person name="Hao Y."/>
            <person name="Liao X.Y."/>
            <person name="Jiang Y.T."/>
            <person name="Sun W.H."/>
            <person name="Chen J."/>
            <person name="Chen Y.Q."/>
            <person name="Ai Y."/>
            <person name="Zhai J.W."/>
            <person name="Wu S.S."/>
            <person name="Zhou Z."/>
            <person name="Hsiao Y.Y."/>
            <person name="Wu W.L."/>
            <person name="Chen Y.Y."/>
            <person name="Lin Y.F."/>
            <person name="Hsu J.L."/>
            <person name="Li C.Y."/>
            <person name="Wang Z.W."/>
            <person name="Zhao X."/>
            <person name="Zhong W.Y."/>
            <person name="Ma X.K."/>
            <person name="Ma L."/>
            <person name="Huang J."/>
            <person name="Chen G.Z."/>
            <person name="Huang M.Z."/>
            <person name="Huang L."/>
            <person name="Peng D.H."/>
            <person name="Luo Y.B."/>
            <person name="Zou S.Q."/>
            <person name="Chen S.P."/>
            <person name="Lan S."/>
            <person name="Tsai W.C."/>
            <person name="Van de Peer Y."/>
            <person name="Liu Z.J."/>
        </authorList>
    </citation>
    <scope>NUCLEOTIDE SEQUENCE [LARGE SCALE GENOMIC DNA]</scope>
    <source>
        <strain evidence="1">Lor287</strain>
    </source>
</reference>
<dbReference type="Proteomes" id="UP001418222">
    <property type="component" value="Unassembled WGS sequence"/>
</dbReference>
<comment type="caution">
    <text evidence="1">The sequence shown here is derived from an EMBL/GenBank/DDBJ whole genome shotgun (WGS) entry which is preliminary data.</text>
</comment>
<dbReference type="Pfam" id="PF14223">
    <property type="entry name" value="Retrotran_gag_2"/>
    <property type="match status" value="1"/>
</dbReference>
<evidence type="ECO:0008006" key="3">
    <source>
        <dbReference type="Google" id="ProtNLM"/>
    </source>
</evidence>
<evidence type="ECO:0000313" key="1">
    <source>
        <dbReference type="EMBL" id="KAK8930882.1"/>
    </source>
</evidence>
<proteinExistence type="predicted"/>